<organism evidence="9 10">
    <name type="scientific">Roseofilum reptotaenium AO1-A</name>
    <dbReference type="NCBI Taxonomy" id="1925591"/>
    <lineage>
        <taxon>Bacteria</taxon>
        <taxon>Bacillati</taxon>
        <taxon>Cyanobacteriota</taxon>
        <taxon>Cyanophyceae</taxon>
        <taxon>Desertifilales</taxon>
        <taxon>Desertifilaceae</taxon>
        <taxon>Roseofilum</taxon>
    </lineage>
</organism>
<dbReference type="Gene3D" id="3.90.380.10">
    <property type="entry name" value="Naphthalene 1,2-dioxygenase Alpha Subunit, Chain A, domain 1"/>
    <property type="match status" value="2"/>
</dbReference>
<dbReference type="InterPro" id="IPR015879">
    <property type="entry name" value="Ring_hydroxy_dOase_asu_C_dom"/>
</dbReference>
<keyword evidence="5" id="KW-0408">Iron</keyword>
<protein>
    <submittedName>
        <fullName evidence="9">Rieske (2Fe-2S) protein</fullName>
    </submittedName>
</protein>
<dbReference type="PRINTS" id="PR00090">
    <property type="entry name" value="RNGDIOXGNASE"/>
</dbReference>
<dbReference type="PANTHER" id="PTHR43756:SF5">
    <property type="entry name" value="CHOLINE MONOOXYGENASE, CHLOROPLASTIC"/>
    <property type="match status" value="1"/>
</dbReference>
<sequence>MPVLPVKAYTSQMWFDREMATIFSRTWQMAGFIEDLTESGDYLTVQAGLHNILVLLDDDKQLRAFHNVCRHRGTQLLRASGKRKKFLTCPYHDWTYNLSGELKAVPERKEQFPDLDLKTLCLHRAAVGTWRGMIFVHPDPNADDLLDWFGPVEPYLGPHQPENLVEYVEGRARHEINANWKIIVENYIDGYHLAHLHSETLYMYAHQHQKTGFVGDHFHFFEPLSSDYLDGIENNAPLPLIDHIPKDKIGAYVPMLFPNLGLGEAESSWSTFQVIPVAPNKSIVEVRTKVMPVSDWKFMQQEWKSWNFFKNFKGDKYRTEDPEDPLASGDFMVEDIYVCEQQQRSFSSPYFAVGAIAKDLEQSVYQYQRNIQAFLEGREN</sequence>
<evidence type="ECO:0000256" key="5">
    <source>
        <dbReference type="ARBA" id="ARBA00023004"/>
    </source>
</evidence>
<evidence type="ECO:0000256" key="1">
    <source>
        <dbReference type="ARBA" id="ARBA00001962"/>
    </source>
</evidence>
<dbReference type="Pfam" id="PF00355">
    <property type="entry name" value="Rieske"/>
    <property type="match status" value="1"/>
</dbReference>
<keyword evidence="6" id="KW-0411">Iron-sulfur</keyword>
<evidence type="ECO:0000256" key="3">
    <source>
        <dbReference type="ARBA" id="ARBA00022723"/>
    </source>
</evidence>
<evidence type="ECO:0000259" key="8">
    <source>
        <dbReference type="PROSITE" id="PS51296"/>
    </source>
</evidence>
<comment type="cofactor">
    <cofactor evidence="1">
        <name>Fe cation</name>
        <dbReference type="ChEBI" id="CHEBI:24875"/>
    </cofactor>
</comment>
<dbReference type="CDD" id="cd03469">
    <property type="entry name" value="Rieske_RO_Alpha_N"/>
    <property type="match status" value="1"/>
</dbReference>
<gene>
    <name evidence="9" type="ORF">BI308_14010</name>
</gene>
<dbReference type="GO" id="GO:0051537">
    <property type="term" value="F:2 iron, 2 sulfur cluster binding"/>
    <property type="evidence" value="ECO:0007669"/>
    <property type="project" value="UniProtKB-KW"/>
</dbReference>
<dbReference type="InterPro" id="IPR036922">
    <property type="entry name" value="Rieske_2Fe-2S_sf"/>
</dbReference>
<dbReference type="InterPro" id="IPR001663">
    <property type="entry name" value="Rng_hydr_dOase-A"/>
</dbReference>
<dbReference type="STRING" id="1925591.BI308_14010"/>
<comment type="caution">
    <text evidence="9">The sequence shown here is derived from an EMBL/GenBank/DDBJ whole genome shotgun (WGS) entry which is preliminary data.</text>
</comment>
<keyword evidence="4" id="KW-0560">Oxidoreductase</keyword>
<evidence type="ECO:0000256" key="4">
    <source>
        <dbReference type="ARBA" id="ARBA00023002"/>
    </source>
</evidence>
<dbReference type="InterPro" id="IPR015881">
    <property type="entry name" value="ARHD_Rieske_2Fe_2S"/>
</dbReference>
<dbReference type="InterPro" id="IPR017941">
    <property type="entry name" value="Rieske_2Fe-2S"/>
</dbReference>
<dbReference type="Proteomes" id="UP000183940">
    <property type="component" value="Unassembled WGS sequence"/>
</dbReference>
<keyword evidence="10" id="KW-1185">Reference proteome</keyword>
<dbReference type="GO" id="GO:0016705">
    <property type="term" value="F:oxidoreductase activity, acting on paired donors, with incorporation or reduction of molecular oxygen"/>
    <property type="evidence" value="ECO:0007669"/>
    <property type="project" value="UniProtKB-ARBA"/>
</dbReference>
<feature type="domain" description="Rieske" evidence="8">
    <location>
        <begin position="27"/>
        <end position="136"/>
    </location>
</feature>
<accession>A0A1L9QQM0</accession>
<evidence type="ECO:0000313" key="9">
    <source>
        <dbReference type="EMBL" id="OJJ24988.1"/>
    </source>
</evidence>
<dbReference type="PANTHER" id="PTHR43756">
    <property type="entry name" value="CHOLINE MONOOXYGENASE, CHLOROPLASTIC"/>
    <property type="match status" value="1"/>
</dbReference>
<dbReference type="EMBL" id="MLAW01000023">
    <property type="protein sequence ID" value="OJJ24988.1"/>
    <property type="molecule type" value="Genomic_DNA"/>
</dbReference>
<dbReference type="PROSITE" id="PS00570">
    <property type="entry name" value="RING_HYDROXYL_ALPHA"/>
    <property type="match status" value="1"/>
</dbReference>
<dbReference type="Gene3D" id="2.102.10.10">
    <property type="entry name" value="Rieske [2Fe-2S] iron-sulphur domain"/>
    <property type="match status" value="1"/>
</dbReference>
<keyword evidence="7" id="KW-0520">NAD</keyword>
<reference evidence="9" key="1">
    <citation type="submission" date="2016-10" db="EMBL/GenBank/DDBJ databases">
        <title>CRISPR-Cas defence system in Roseofilum reptotaenium: evidence of a bacteriophage-cyanobacterium arms race in the coral black band disease.</title>
        <authorList>
            <person name="Buerger P."/>
            <person name="Wood-Charlson E.M."/>
            <person name="Weynberg K.D."/>
            <person name="Willis B."/>
            <person name="Van Oppen M.J."/>
        </authorList>
    </citation>
    <scope>NUCLEOTIDE SEQUENCE [LARGE SCALE GENOMIC DNA]</scope>
    <source>
        <strain evidence="9">AO1-A</strain>
    </source>
</reference>
<keyword evidence="3" id="KW-0479">Metal-binding</keyword>
<dbReference type="PROSITE" id="PS51296">
    <property type="entry name" value="RIESKE"/>
    <property type="match status" value="1"/>
</dbReference>
<evidence type="ECO:0000313" key="10">
    <source>
        <dbReference type="Proteomes" id="UP000183940"/>
    </source>
</evidence>
<dbReference type="GO" id="GO:0004497">
    <property type="term" value="F:monooxygenase activity"/>
    <property type="evidence" value="ECO:0007669"/>
    <property type="project" value="UniProtKB-ARBA"/>
</dbReference>
<evidence type="ECO:0000256" key="7">
    <source>
        <dbReference type="ARBA" id="ARBA00023027"/>
    </source>
</evidence>
<dbReference type="SUPFAM" id="SSF50022">
    <property type="entry name" value="ISP domain"/>
    <property type="match status" value="1"/>
</dbReference>
<keyword evidence="2" id="KW-0001">2Fe-2S</keyword>
<dbReference type="Pfam" id="PF00848">
    <property type="entry name" value="Ring_hydroxyl_A"/>
    <property type="match status" value="1"/>
</dbReference>
<evidence type="ECO:0000256" key="2">
    <source>
        <dbReference type="ARBA" id="ARBA00022714"/>
    </source>
</evidence>
<evidence type="ECO:0000256" key="6">
    <source>
        <dbReference type="ARBA" id="ARBA00023014"/>
    </source>
</evidence>
<dbReference type="SUPFAM" id="SSF55961">
    <property type="entry name" value="Bet v1-like"/>
    <property type="match status" value="1"/>
</dbReference>
<dbReference type="GO" id="GO:0005506">
    <property type="term" value="F:iron ion binding"/>
    <property type="evidence" value="ECO:0007669"/>
    <property type="project" value="InterPro"/>
</dbReference>
<proteinExistence type="predicted"/>
<dbReference type="CDD" id="cd00680">
    <property type="entry name" value="RHO_alpha_C"/>
    <property type="match status" value="1"/>
</dbReference>
<name>A0A1L9QQM0_9CYAN</name>
<dbReference type="AlphaFoldDB" id="A0A1L9QQM0"/>